<protein>
    <recommendedName>
        <fullName evidence="6">Guanylate cyclase domain-containing protein</fullName>
    </recommendedName>
</protein>
<dbReference type="InterPro" id="IPR003660">
    <property type="entry name" value="HAMP_dom"/>
</dbReference>
<dbReference type="CDD" id="cd07302">
    <property type="entry name" value="CHD"/>
    <property type="match status" value="1"/>
</dbReference>
<dbReference type="GO" id="GO:0004016">
    <property type="term" value="F:adenylate cyclase activity"/>
    <property type="evidence" value="ECO:0007669"/>
    <property type="project" value="UniProtKB-ARBA"/>
</dbReference>
<evidence type="ECO:0000313" key="4">
    <source>
        <dbReference type="EMBL" id="OSQ48537.1"/>
    </source>
</evidence>
<dbReference type="PANTHER" id="PTHR43081">
    <property type="entry name" value="ADENYLATE CYCLASE, TERMINAL-DIFFERENTIATION SPECIFIC-RELATED"/>
    <property type="match status" value="1"/>
</dbReference>
<keyword evidence="5" id="KW-1185">Reference proteome</keyword>
<dbReference type="Proteomes" id="UP000193396">
    <property type="component" value="Unassembled WGS sequence"/>
</dbReference>
<evidence type="ECO:0000313" key="5">
    <source>
        <dbReference type="Proteomes" id="UP000193396"/>
    </source>
</evidence>
<feature type="transmembrane region" description="Helical" evidence="1">
    <location>
        <begin position="12"/>
        <end position="34"/>
    </location>
</feature>
<dbReference type="GO" id="GO:0016020">
    <property type="term" value="C:membrane"/>
    <property type="evidence" value="ECO:0007669"/>
    <property type="project" value="InterPro"/>
</dbReference>
<dbReference type="PROSITE" id="PS50885">
    <property type="entry name" value="HAMP"/>
    <property type="match status" value="1"/>
</dbReference>
<sequence length="615" mass="67563">MIERRGRFSILGVLLGAFFVTSVLGVGLALYLGLDTAYDNTRNLWIAMTQADLEEAQSAMRGRVDRMRRRNVWVAREVAHGDLNPDNDIIWQNTLAALVTNEHDVTMIGLIKPDGRFTGYNPTSDTSITGKAAPAEDIIARALIANGPGQSSTLFPRWNNLVKQVVISEMIGLFQDGQYMGTLVQYVSLGDFSRDLKIDPTEAGRTPFILVNNHVIAHPSLPDWQQSHPPENIDAKDIFAILPGIDELADPVLENMDQWQEFDFDPPAPHHEKNGSQASSLELADGYYVVITRQFEESAGLPILMGMHFDPSVFTQEWQRLKLATLIGVSIMVLAIMLAVLISHYFTRPLKRFSEATRQLEKGILDDLPVLPGSHIAEFNDASLSFNHLAITLRDRERIGRIFGKFLPTAIAQQLLDSDDDTGNIQPHQCEASILFVDLVGFTTLSESIAPQRIVTILNAYFAKATAIIEGNGGIITQFQGDAILAVFNAFGDVPKHADAAVKTAVALQHLVHGEQFDSKDLRCRCGINTGMLVAGNVGAPDRLTFTVHGDAVNSAARLEAKNKELGTRILIASTTFDQLSDQTQARLADNILLRGRSETTAVYTIQISGIDQGI</sequence>
<dbReference type="Gene3D" id="3.30.70.1230">
    <property type="entry name" value="Nucleotide cyclase"/>
    <property type="match status" value="1"/>
</dbReference>
<dbReference type="InterPro" id="IPR050697">
    <property type="entry name" value="Adenylyl/Guanylyl_Cyclase_3/4"/>
</dbReference>
<comment type="caution">
    <text evidence="4">The sequence shown here is derived from an EMBL/GenBank/DDBJ whole genome shotgun (WGS) entry which is preliminary data.</text>
</comment>
<feature type="domain" description="Guanylate cyclase" evidence="2">
    <location>
        <begin position="433"/>
        <end position="560"/>
    </location>
</feature>
<evidence type="ECO:0008006" key="6">
    <source>
        <dbReference type="Google" id="ProtNLM"/>
    </source>
</evidence>
<evidence type="ECO:0000256" key="1">
    <source>
        <dbReference type="SAM" id="Phobius"/>
    </source>
</evidence>
<dbReference type="AlphaFoldDB" id="A0A1Y2LCJ8"/>
<feature type="domain" description="HAMP" evidence="3">
    <location>
        <begin position="344"/>
        <end position="398"/>
    </location>
</feature>
<evidence type="ECO:0000259" key="2">
    <source>
        <dbReference type="PROSITE" id="PS50125"/>
    </source>
</evidence>
<accession>A0A1Y2LCJ8</accession>
<keyword evidence="1" id="KW-0812">Transmembrane</keyword>
<dbReference type="GO" id="GO:0009190">
    <property type="term" value="P:cyclic nucleotide biosynthetic process"/>
    <property type="evidence" value="ECO:0007669"/>
    <property type="project" value="InterPro"/>
</dbReference>
<dbReference type="InterPro" id="IPR001054">
    <property type="entry name" value="A/G_cyclase"/>
</dbReference>
<dbReference type="EMBL" id="JFKB01000005">
    <property type="protein sequence ID" value="OSQ48537.1"/>
    <property type="molecule type" value="Genomic_DNA"/>
</dbReference>
<dbReference type="Pfam" id="PF00672">
    <property type="entry name" value="HAMP"/>
    <property type="match status" value="1"/>
</dbReference>
<dbReference type="Gene3D" id="6.10.340.10">
    <property type="match status" value="1"/>
</dbReference>
<gene>
    <name evidence="4" type="ORF">TALK_09345</name>
</gene>
<reference evidence="4 5" key="1">
    <citation type="submission" date="2014-03" db="EMBL/GenBank/DDBJ databases">
        <title>The draft genome sequence of Thalassospira alkalitolerans JCM 18968.</title>
        <authorList>
            <person name="Lai Q."/>
            <person name="Shao Z."/>
        </authorList>
    </citation>
    <scope>NUCLEOTIDE SEQUENCE [LARGE SCALE GENOMIC DNA]</scope>
    <source>
        <strain evidence="4 5">JCM 18968</strain>
    </source>
</reference>
<dbReference type="InterPro" id="IPR029787">
    <property type="entry name" value="Nucleotide_cyclase"/>
</dbReference>
<dbReference type="GO" id="GO:0035556">
    <property type="term" value="P:intracellular signal transduction"/>
    <property type="evidence" value="ECO:0007669"/>
    <property type="project" value="InterPro"/>
</dbReference>
<proteinExistence type="predicted"/>
<keyword evidence="1" id="KW-0472">Membrane</keyword>
<feature type="transmembrane region" description="Helical" evidence="1">
    <location>
        <begin position="323"/>
        <end position="346"/>
    </location>
</feature>
<dbReference type="SMART" id="SM00044">
    <property type="entry name" value="CYCc"/>
    <property type="match status" value="1"/>
</dbReference>
<evidence type="ECO:0000259" key="3">
    <source>
        <dbReference type="PROSITE" id="PS50885"/>
    </source>
</evidence>
<dbReference type="SUPFAM" id="SSF55073">
    <property type="entry name" value="Nucleotide cyclase"/>
    <property type="match status" value="1"/>
</dbReference>
<dbReference type="PANTHER" id="PTHR43081:SF1">
    <property type="entry name" value="ADENYLATE CYCLASE, TERMINAL-DIFFERENTIATION SPECIFIC"/>
    <property type="match status" value="1"/>
</dbReference>
<dbReference type="Pfam" id="PF00211">
    <property type="entry name" value="Guanylate_cyc"/>
    <property type="match status" value="1"/>
</dbReference>
<organism evidence="4 5">
    <name type="scientific">Thalassospira alkalitolerans</name>
    <dbReference type="NCBI Taxonomy" id="1293890"/>
    <lineage>
        <taxon>Bacteria</taxon>
        <taxon>Pseudomonadati</taxon>
        <taxon>Pseudomonadota</taxon>
        <taxon>Alphaproteobacteria</taxon>
        <taxon>Rhodospirillales</taxon>
        <taxon>Thalassospiraceae</taxon>
        <taxon>Thalassospira</taxon>
    </lineage>
</organism>
<keyword evidence="1" id="KW-1133">Transmembrane helix</keyword>
<dbReference type="PROSITE" id="PS50125">
    <property type="entry name" value="GUANYLATE_CYCLASE_2"/>
    <property type="match status" value="1"/>
</dbReference>
<name>A0A1Y2LCJ8_9PROT</name>
<dbReference type="STRING" id="1293890.TALK_09345"/>